<dbReference type="Proteomes" id="UP000027195">
    <property type="component" value="Unassembled WGS sequence"/>
</dbReference>
<accession>A0A067M5L4</accession>
<protein>
    <submittedName>
        <fullName evidence="1">Uncharacterized protein</fullName>
    </submittedName>
</protein>
<dbReference type="AlphaFoldDB" id="A0A067M5L4"/>
<reference evidence="2" key="1">
    <citation type="journal article" date="2014" name="Proc. Natl. Acad. Sci. U.S.A.">
        <title>Extensive sampling of basidiomycete genomes demonstrates inadequacy of the white-rot/brown-rot paradigm for wood decay fungi.</title>
        <authorList>
            <person name="Riley R."/>
            <person name="Salamov A.A."/>
            <person name="Brown D.W."/>
            <person name="Nagy L.G."/>
            <person name="Floudas D."/>
            <person name="Held B.W."/>
            <person name="Levasseur A."/>
            <person name="Lombard V."/>
            <person name="Morin E."/>
            <person name="Otillar R."/>
            <person name="Lindquist E.A."/>
            <person name="Sun H."/>
            <person name="LaButti K.M."/>
            <person name="Schmutz J."/>
            <person name="Jabbour D."/>
            <person name="Luo H."/>
            <person name="Baker S.E."/>
            <person name="Pisabarro A.G."/>
            <person name="Walton J.D."/>
            <person name="Blanchette R.A."/>
            <person name="Henrissat B."/>
            <person name="Martin F."/>
            <person name="Cullen D."/>
            <person name="Hibbett D.S."/>
            <person name="Grigoriev I.V."/>
        </authorList>
    </citation>
    <scope>NUCLEOTIDE SEQUENCE [LARGE SCALE GENOMIC DNA]</scope>
    <source>
        <strain evidence="2">FD-172 SS1</strain>
    </source>
</reference>
<gene>
    <name evidence="1" type="ORF">BOTBODRAFT_465367</name>
</gene>
<sequence>MRCCIAGLLEFTGTRIKPLIYIIKVTSKDAWDSKKFNAMHSNDGDTMTGLTLTRNGASDASRRRQKDFSIDQIMIDSELLR</sequence>
<dbReference type="InParanoid" id="A0A067M5L4"/>
<evidence type="ECO:0000313" key="2">
    <source>
        <dbReference type="Proteomes" id="UP000027195"/>
    </source>
</evidence>
<organism evidence="1 2">
    <name type="scientific">Botryobasidium botryosum (strain FD-172 SS1)</name>
    <dbReference type="NCBI Taxonomy" id="930990"/>
    <lineage>
        <taxon>Eukaryota</taxon>
        <taxon>Fungi</taxon>
        <taxon>Dikarya</taxon>
        <taxon>Basidiomycota</taxon>
        <taxon>Agaricomycotina</taxon>
        <taxon>Agaricomycetes</taxon>
        <taxon>Cantharellales</taxon>
        <taxon>Botryobasidiaceae</taxon>
        <taxon>Botryobasidium</taxon>
    </lineage>
</organism>
<dbReference type="EMBL" id="KL198061">
    <property type="protein sequence ID" value="KDQ11078.1"/>
    <property type="molecule type" value="Genomic_DNA"/>
</dbReference>
<dbReference type="HOGENOM" id="CLU_2573582_0_0_1"/>
<evidence type="ECO:0000313" key="1">
    <source>
        <dbReference type="EMBL" id="KDQ11078.1"/>
    </source>
</evidence>
<proteinExistence type="predicted"/>
<keyword evidence="2" id="KW-1185">Reference proteome</keyword>
<name>A0A067M5L4_BOTB1</name>